<dbReference type="Proteomes" id="UP001241092">
    <property type="component" value="Chromosome"/>
</dbReference>
<name>A0AAI8XMN6_MYCME</name>
<evidence type="ECO:0000313" key="2">
    <source>
        <dbReference type="EMBL" id="BDY28032.1"/>
    </source>
</evidence>
<dbReference type="Proteomes" id="UP000465622">
    <property type="component" value="Chromosome"/>
</dbReference>
<protein>
    <submittedName>
        <fullName evidence="2">Uncharacterized protein</fullName>
    </submittedName>
</protein>
<dbReference type="AlphaFoldDB" id="A0AAI8XMN6"/>
<evidence type="ECO:0000313" key="4">
    <source>
        <dbReference type="Proteomes" id="UP001241092"/>
    </source>
</evidence>
<dbReference type="EMBL" id="AP022567">
    <property type="protein sequence ID" value="BBX33369.1"/>
    <property type="molecule type" value="Genomic_DNA"/>
</dbReference>
<organism evidence="2 4">
    <name type="scientific">Mycolicibacterium mageritense</name>
    <name type="common">Mycobacterium mageritense</name>
    <dbReference type="NCBI Taxonomy" id="53462"/>
    <lineage>
        <taxon>Bacteria</taxon>
        <taxon>Bacillati</taxon>
        <taxon>Actinomycetota</taxon>
        <taxon>Actinomycetes</taxon>
        <taxon>Mycobacteriales</taxon>
        <taxon>Mycobacteriaceae</taxon>
        <taxon>Mycolicibacterium</taxon>
    </lineage>
</organism>
<accession>A0AAI8XMN6</accession>
<sequence length="136" mass="15071">MTFLQFECPELEELAVGAIRLTVPLHDDVIQVGIGGRYPTGVIEVCKTRDAVRVRRIDGRPVQAHIVRDWQGPNSPGTRSAVLRHGVAVLTFRRRSPRGWAADGLPIRRPADLEAFVSTIARFALAKQRRPGQLTA</sequence>
<keyword evidence="3" id="KW-1185">Reference proteome</keyword>
<proteinExistence type="predicted"/>
<dbReference type="EMBL" id="AP027452">
    <property type="protein sequence ID" value="BDY28032.1"/>
    <property type="molecule type" value="Genomic_DNA"/>
</dbReference>
<evidence type="ECO:0000313" key="1">
    <source>
        <dbReference type="EMBL" id="BBX33369.1"/>
    </source>
</evidence>
<dbReference type="RefSeq" id="WP_036430813.1">
    <property type="nucleotide sequence ID" value="NZ_AP022567.1"/>
</dbReference>
<gene>
    <name evidence="2" type="ORF">hbim_01962</name>
    <name evidence="1" type="ORF">MMAGJ_26510</name>
</gene>
<evidence type="ECO:0000313" key="3">
    <source>
        <dbReference type="Proteomes" id="UP000465622"/>
    </source>
</evidence>
<reference evidence="1 3" key="1">
    <citation type="journal article" date="2019" name="Emerg. Microbes Infect.">
        <title>Comprehensive subspecies identification of 175 nontuberculous mycobacteria species based on 7547 genomic profiles.</title>
        <authorList>
            <person name="Matsumoto Y."/>
            <person name="Kinjo T."/>
            <person name="Motooka D."/>
            <person name="Nabeya D."/>
            <person name="Jung N."/>
            <person name="Uechi K."/>
            <person name="Horii T."/>
            <person name="Iida T."/>
            <person name="Fujita J."/>
            <person name="Nakamura S."/>
        </authorList>
    </citation>
    <scope>NUCLEOTIDE SEQUENCE [LARGE SCALE GENOMIC DNA]</scope>
    <source>
        <strain evidence="1 3">JCM 12375</strain>
    </source>
</reference>
<reference evidence="1" key="2">
    <citation type="submission" date="2020-02" db="EMBL/GenBank/DDBJ databases">
        <authorList>
            <person name="Matsumoto Y."/>
            <person name="Motooka D."/>
            <person name="Nakamura S."/>
        </authorList>
    </citation>
    <scope>NUCLEOTIDE SEQUENCE</scope>
    <source>
        <strain evidence="1">JCM 12375</strain>
    </source>
</reference>
<reference evidence="2" key="3">
    <citation type="submission" date="2023-03" db="EMBL/GenBank/DDBJ databases">
        <title>Draft genome sequence of a Mycolicibacterium mageritense strain H4_3_1 isolated from a hybrid biological-inorganic system reactor.</title>
        <authorList>
            <person name="Feng X."/>
            <person name="Kazama D."/>
            <person name="Sato K."/>
            <person name="Kobayashi H."/>
        </authorList>
    </citation>
    <scope>NUCLEOTIDE SEQUENCE</scope>
    <source>
        <strain evidence="2">H4_3_1</strain>
    </source>
</reference>